<dbReference type="HAMAP" id="MF_00055">
    <property type="entry name" value="MEMO1"/>
    <property type="match status" value="1"/>
</dbReference>
<dbReference type="NCBIfam" id="TIGR04336">
    <property type="entry name" value="AmmeMemoSam_B"/>
    <property type="match status" value="1"/>
</dbReference>
<evidence type="ECO:0000313" key="2">
    <source>
        <dbReference type="EnsemblMetazoa" id="CLYHEMP025321.1"/>
    </source>
</evidence>
<dbReference type="PANTHER" id="PTHR11060">
    <property type="entry name" value="PROTEIN MEMO1"/>
    <property type="match status" value="1"/>
</dbReference>
<dbReference type="InterPro" id="IPR002737">
    <property type="entry name" value="MEMO1_fam"/>
</dbReference>
<proteinExistence type="inferred from homology"/>
<dbReference type="AlphaFoldDB" id="A0A7M5XPF8"/>
<dbReference type="Proteomes" id="UP000594262">
    <property type="component" value="Unplaced"/>
</dbReference>
<evidence type="ECO:0008006" key="4">
    <source>
        <dbReference type="Google" id="ProtNLM"/>
    </source>
</evidence>
<accession>A0A7M5XPF8</accession>
<name>A0A7M5XPF8_9CNID</name>
<dbReference type="Pfam" id="PF01875">
    <property type="entry name" value="Memo"/>
    <property type="match status" value="1"/>
</dbReference>
<keyword evidence="3" id="KW-1185">Reference proteome</keyword>
<evidence type="ECO:0000256" key="1">
    <source>
        <dbReference type="ARBA" id="ARBA00006315"/>
    </source>
</evidence>
<dbReference type="CDD" id="cd07361">
    <property type="entry name" value="MEMO_like"/>
    <property type="match status" value="1"/>
</dbReference>
<evidence type="ECO:0000313" key="3">
    <source>
        <dbReference type="Proteomes" id="UP000594262"/>
    </source>
</evidence>
<organism evidence="2 3">
    <name type="scientific">Clytia hemisphaerica</name>
    <dbReference type="NCBI Taxonomy" id="252671"/>
    <lineage>
        <taxon>Eukaryota</taxon>
        <taxon>Metazoa</taxon>
        <taxon>Cnidaria</taxon>
        <taxon>Hydrozoa</taxon>
        <taxon>Hydroidolina</taxon>
        <taxon>Leptothecata</taxon>
        <taxon>Obeliida</taxon>
        <taxon>Clytiidae</taxon>
        <taxon>Clytia</taxon>
    </lineage>
</organism>
<dbReference type="PANTHER" id="PTHR11060:SF0">
    <property type="entry name" value="PROTEIN MEMO1"/>
    <property type="match status" value="1"/>
</dbReference>
<dbReference type="EnsemblMetazoa" id="CLYHEMT025321.1">
    <property type="protein sequence ID" value="CLYHEMP025321.1"/>
    <property type="gene ID" value="CLYHEMG025321"/>
</dbReference>
<dbReference type="RefSeq" id="XP_066926932.1">
    <property type="nucleotide sequence ID" value="XM_067070831.1"/>
</dbReference>
<dbReference type="OrthoDB" id="417112at2759"/>
<sequence>MSEVRRASHAGSWYSSSKKELNSQLENWLSKASSKKVGTRALIAPHAGYSYCGACAAFAYNRVDPTNIKRVFILGPSHHVSLGGCALTQTKTYSTPLYDLIVDQEMNEELHKTGKFDKMSISTDEDEHSIEMHLPYIAKVMESKKGQFTVVPVLVGHTSHDKELMYGKIFSKYLKDPENLFVISSDFCHWGSRFRYTYYDKSKGDIHQSIEDLDKQGMKIIERLHTSEYYQYLERYSNTICGRKPIGIFLNAVDQLKTDGTIFEFHQYAQSSKVKRMNDSSVSYAAGTLVSL</sequence>
<dbReference type="GeneID" id="136814306"/>
<reference evidence="2" key="1">
    <citation type="submission" date="2021-01" db="UniProtKB">
        <authorList>
            <consortium name="EnsemblMetazoa"/>
        </authorList>
    </citation>
    <scope>IDENTIFICATION</scope>
</reference>
<protein>
    <recommendedName>
        <fullName evidence="4">Protein MEMO1</fullName>
    </recommendedName>
</protein>
<comment type="similarity">
    <text evidence="1">Belongs to the MEMO1 family.</text>
</comment>
<dbReference type="Gene3D" id="3.40.830.10">
    <property type="entry name" value="LigB-like"/>
    <property type="match status" value="1"/>
</dbReference>